<name>A0AAV8GAI6_9POAL</name>
<dbReference type="PANTHER" id="PTHR13052">
    <property type="entry name" value="NFRKB-RELATED"/>
    <property type="match status" value="1"/>
</dbReference>
<feature type="region of interest" description="Disordered" evidence="3">
    <location>
        <begin position="353"/>
        <end position="502"/>
    </location>
</feature>
<dbReference type="PANTHER" id="PTHR13052:SF2">
    <property type="entry name" value="NUCLEAR FACTOR KAPPA-B-BINDING PROTEIN"/>
    <property type="match status" value="1"/>
</dbReference>
<organism evidence="5 6">
    <name type="scientific">Rhynchospora pubera</name>
    <dbReference type="NCBI Taxonomy" id="906938"/>
    <lineage>
        <taxon>Eukaryota</taxon>
        <taxon>Viridiplantae</taxon>
        <taxon>Streptophyta</taxon>
        <taxon>Embryophyta</taxon>
        <taxon>Tracheophyta</taxon>
        <taxon>Spermatophyta</taxon>
        <taxon>Magnoliopsida</taxon>
        <taxon>Liliopsida</taxon>
        <taxon>Poales</taxon>
        <taxon>Cyperaceae</taxon>
        <taxon>Cyperoideae</taxon>
        <taxon>Rhynchosporeae</taxon>
        <taxon>Rhynchospora</taxon>
    </lineage>
</organism>
<dbReference type="EMBL" id="JAMFTS010000002">
    <property type="protein sequence ID" value="KAJ4800401.1"/>
    <property type="molecule type" value="Genomic_DNA"/>
</dbReference>
<feature type="region of interest" description="Disordered" evidence="3">
    <location>
        <begin position="1"/>
        <end position="26"/>
    </location>
</feature>
<evidence type="ECO:0000313" key="5">
    <source>
        <dbReference type="EMBL" id="KAJ4800401.1"/>
    </source>
</evidence>
<dbReference type="InterPro" id="IPR024867">
    <property type="entry name" value="NFRKB"/>
</dbReference>
<dbReference type="CDD" id="cd21865">
    <property type="entry name" value="DEUBAD_NFRKB"/>
    <property type="match status" value="1"/>
</dbReference>
<evidence type="ECO:0000256" key="2">
    <source>
        <dbReference type="ARBA" id="ARBA00023242"/>
    </source>
</evidence>
<feature type="region of interest" description="Disordered" evidence="3">
    <location>
        <begin position="851"/>
        <end position="871"/>
    </location>
</feature>
<evidence type="ECO:0000256" key="1">
    <source>
        <dbReference type="ARBA" id="ARBA00004123"/>
    </source>
</evidence>
<keyword evidence="2" id="KW-0539">Nucleus</keyword>
<accession>A0AAV8GAI6</accession>
<dbReference type="Proteomes" id="UP001140206">
    <property type="component" value="Chromosome 2"/>
</dbReference>
<evidence type="ECO:0000313" key="6">
    <source>
        <dbReference type="Proteomes" id="UP001140206"/>
    </source>
</evidence>
<dbReference type="InterPro" id="IPR044867">
    <property type="entry name" value="DEUBAD_dom"/>
</dbReference>
<feature type="compositionally biased region" description="Polar residues" evidence="3">
    <location>
        <begin position="381"/>
        <end position="390"/>
    </location>
</feature>
<dbReference type="GO" id="GO:0031011">
    <property type="term" value="C:Ino80 complex"/>
    <property type="evidence" value="ECO:0007669"/>
    <property type="project" value="InterPro"/>
</dbReference>
<comment type="subcellular location">
    <subcellularLocation>
        <location evidence="1">Nucleus</location>
    </subcellularLocation>
</comment>
<protein>
    <submittedName>
        <fullName evidence="5">Nuclear factor kappa-B-binding protein</fullName>
    </submittedName>
</protein>
<feature type="compositionally biased region" description="Acidic residues" evidence="3">
    <location>
        <begin position="408"/>
        <end position="459"/>
    </location>
</feature>
<dbReference type="PROSITE" id="PS51916">
    <property type="entry name" value="DEUBAD"/>
    <property type="match status" value="1"/>
</dbReference>
<reference evidence="5" key="1">
    <citation type="submission" date="2022-08" db="EMBL/GenBank/DDBJ databases">
        <authorList>
            <person name="Marques A."/>
        </authorList>
    </citation>
    <scope>NUCLEOTIDE SEQUENCE</scope>
    <source>
        <strain evidence="5">RhyPub2mFocal</strain>
        <tissue evidence="5">Leaves</tissue>
    </source>
</reference>
<comment type="caution">
    <text evidence="5">The sequence shown here is derived from an EMBL/GenBank/DDBJ whole genome shotgun (WGS) entry which is preliminary data.</text>
</comment>
<feature type="compositionally biased region" description="Acidic residues" evidence="3">
    <location>
        <begin position="366"/>
        <end position="380"/>
    </location>
</feature>
<proteinExistence type="predicted"/>
<feature type="compositionally biased region" description="Acidic residues" evidence="3">
    <location>
        <begin position="466"/>
        <end position="491"/>
    </location>
</feature>
<sequence>MTCRMAAGQQKRRLSNSNLHEPIKGKKKKKLDSSDYTLSLRPHVDLDWDERRKRVMPRKEQVGLAWKDLAPFVDTVPQPCKGLADVFHVPKEIFGLKDLSNVLSYEVWASCLSESDRKLLSQFLPSGISTGQAVRSLLKGENLHFGNQFTKWSASVCCGDMHPDAVRLKEKQFRSDRKASYVELNNYHSRMIEDLEGWKEKWLNCKDPEKLFRDTPTKHKAGSVTSPPEKPKVNKREVLQKIIRTDTAKYMSYVKISKSQYEQVKNLKHSGEGFQPKLLAPVLGDIKKLSIKPYESFMEEEKTRLHEHWLQVAKEALPLAFETWKGRNLEKQQWKKALIVEIPAGFEAWKEKKTENEQLTKSSSTDVDDERMSDMEEDMNSQELEGQSEQLMMGRGYISNSSPNVSEEREESEEGEEEQEDELQQEEEEREEEDDEEEEREEDDEEEEREEDEVEPEAEVETKDMEEVEAVEGNSSEEDLAEEQEAEDIAEEPVPLSEEHNNLNNMTSYRHDLERIPSLNSHHQDVSAPPETDTFIPVSTSSEIAEPFPCDEMGQPTSPDKWVPVSDYNRQHEYMKPRESSLKLPELIPQQRSAGVGAVIDLERNVMEMDNGASIFYPELIPSFQKEPEMLPPSYAHGGLNGMKQHVAGLTPSYLMTRERPPESLQAQQRLLEQRQQVRDNNMYMHQQQQPLNKPPMYPTSSYSNQGHLSPMGPTRQNMNVNINMTNDLRLPLNNTGYTWFPQEHQMHANNNNTNSWSGMDTSSSTSDGSLFSVLSECTKIQPRMQYQGMKPEQYSAPRSFGMAGGVDNVYGYMPPQLGRNNNSSINNRSDNTGTSAGTMDSLAWMNFRHQNSNPGMPDSMGQTFSRPWGR</sequence>
<keyword evidence="6" id="KW-1185">Reference proteome</keyword>
<gene>
    <name evidence="5" type="ORF">LUZ62_051647</name>
</gene>
<dbReference type="AlphaFoldDB" id="A0AAV8GAI6"/>
<evidence type="ECO:0000259" key="4">
    <source>
        <dbReference type="PROSITE" id="PS51916"/>
    </source>
</evidence>
<evidence type="ECO:0000256" key="3">
    <source>
        <dbReference type="SAM" id="MobiDB-lite"/>
    </source>
</evidence>
<feature type="region of interest" description="Disordered" evidence="3">
    <location>
        <begin position="214"/>
        <end position="233"/>
    </location>
</feature>
<feature type="domain" description="DEUBAD" evidence="4">
    <location>
        <begin position="90"/>
        <end position="201"/>
    </location>
</feature>